<comment type="caution">
    <text evidence="3">The sequence shown here is derived from an EMBL/GenBank/DDBJ whole genome shotgun (WGS) entry which is preliminary data.</text>
</comment>
<dbReference type="GO" id="GO:0030170">
    <property type="term" value="F:pyridoxal phosphate binding"/>
    <property type="evidence" value="ECO:0007669"/>
    <property type="project" value="TreeGrafter"/>
</dbReference>
<accession>A0A8B6ELF2</accession>
<dbReference type="Gene3D" id="3.40.640.10">
    <property type="entry name" value="Type I PLP-dependent aspartate aminotransferase-like (Major domain)"/>
    <property type="match status" value="1"/>
</dbReference>
<proteinExistence type="predicted"/>
<dbReference type="GO" id="GO:0005960">
    <property type="term" value="C:glycine cleavage complex"/>
    <property type="evidence" value="ECO:0007669"/>
    <property type="project" value="TreeGrafter"/>
</dbReference>
<evidence type="ECO:0000256" key="1">
    <source>
        <dbReference type="ARBA" id="ARBA00023002"/>
    </source>
</evidence>
<dbReference type="Proteomes" id="UP000596742">
    <property type="component" value="Unassembled WGS sequence"/>
</dbReference>
<dbReference type="EC" id="1.4.4.2" evidence="3"/>
<dbReference type="GO" id="GO:0004375">
    <property type="term" value="F:glycine dehydrogenase (decarboxylating) activity"/>
    <property type="evidence" value="ECO:0007669"/>
    <property type="project" value="UniProtKB-EC"/>
</dbReference>
<evidence type="ECO:0000313" key="3">
    <source>
        <dbReference type="EMBL" id="VDI36827.1"/>
    </source>
</evidence>
<dbReference type="OrthoDB" id="6537869at2759"/>
<feature type="domain" description="Glycine cleavage system P-protein N-terminal" evidence="2">
    <location>
        <begin position="11"/>
        <end position="163"/>
    </location>
</feature>
<protein>
    <submittedName>
        <fullName evidence="3">Glycine dehydrogenase</fullName>
        <ecNumber evidence="3">1.4.4.2</ecNumber>
    </submittedName>
</protein>
<dbReference type="PANTHER" id="PTHR11773">
    <property type="entry name" value="GLYCINE DEHYDROGENASE, DECARBOXYLATING"/>
    <property type="match status" value="1"/>
</dbReference>
<dbReference type="EMBL" id="UYJE01005361">
    <property type="protein sequence ID" value="VDI36827.1"/>
    <property type="molecule type" value="Genomic_DNA"/>
</dbReference>
<feature type="non-terminal residue" evidence="3">
    <location>
        <position position="163"/>
    </location>
</feature>
<evidence type="ECO:0000313" key="4">
    <source>
        <dbReference type="Proteomes" id="UP000596742"/>
    </source>
</evidence>
<dbReference type="GO" id="GO:0005739">
    <property type="term" value="C:mitochondrion"/>
    <property type="evidence" value="ECO:0007669"/>
    <property type="project" value="TreeGrafter"/>
</dbReference>
<keyword evidence="4" id="KW-1185">Reference proteome</keyword>
<dbReference type="InterPro" id="IPR020581">
    <property type="entry name" value="GDC_P"/>
</dbReference>
<dbReference type="PANTHER" id="PTHR11773:SF1">
    <property type="entry name" value="GLYCINE DEHYDROGENASE (DECARBOXYLATING), MITOCHONDRIAL"/>
    <property type="match status" value="1"/>
</dbReference>
<dbReference type="Pfam" id="PF02347">
    <property type="entry name" value="GDC-P"/>
    <property type="match status" value="1"/>
</dbReference>
<organism evidence="3 4">
    <name type="scientific">Mytilus galloprovincialis</name>
    <name type="common">Mediterranean mussel</name>
    <dbReference type="NCBI Taxonomy" id="29158"/>
    <lineage>
        <taxon>Eukaryota</taxon>
        <taxon>Metazoa</taxon>
        <taxon>Spiralia</taxon>
        <taxon>Lophotrochozoa</taxon>
        <taxon>Mollusca</taxon>
        <taxon>Bivalvia</taxon>
        <taxon>Autobranchia</taxon>
        <taxon>Pteriomorphia</taxon>
        <taxon>Mytilida</taxon>
        <taxon>Mytiloidea</taxon>
        <taxon>Mytilidae</taxon>
        <taxon>Mytilinae</taxon>
        <taxon>Mytilus</taxon>
    </lineage>
</organism>
<evidence type="ECO:0000259" key="2">
    <source>
        <dbReference type="Pfam" id="PF02347"/>
    </source>
</evidence>
<sequence length="163" mass="18012">MPCSVTDFTLMESSMNALGIEVERVDWHQMDLTNRDVSGLMIQYPDTEGNVVDYGELIAEAHANGTLVVCATDLMALTVLRPPGEFQADITVGSSQRFGIPMGYGGPHAGFFSCKHQFMRLMPGRMIGVTRDARGNDAYRLALQTREQHIRRDKATSNICTAQ</sequence>
<gene>
    <name evidence="3" type="ORF">MGAL_10B004115</name>
</gene>
<dbReference type="GO" id="GO:0019464">
    <property type="term" value="P:glycine decarboxylation via glycine cleavage system"/>
    <property type="evidence" value="ECO:0007669"/>
    <property type="project" value="TreeGrafter"/>
</dbReference>
<dbReference type="GO" id="GO:0016594">
    <property type="term" value="F:glycine binding"/>
    <property type="evidence" value="ECO:0007669"/>
    <property type="project" value="TreeGrafter"/>
</dbReference>
<dbReference type="InterPro" id="IPR015424">
    <property type="entry name" value="PyrdxlP-dep_Trfase"/>
</dbReference>
<dbReference type="InterPro" id="IPR015421">
    <property type="entry name" value="PyrdxlP-dep_Trfase_major"/>
</dbReference>
<dbReference type="SUPFAM" id="SSF53383">
    <property type="entry name" value="PLP-dependent transferases"/>
    <property type="match status" value="1"/>
</dbReference>
<reference evidence="3" key="1">
    <citation type="submission" date="2018-11" db="EMBL/GenBank/DDBJ databases">
        <authorList>
            <person name="Alioto T."/>
            <person name="Alioto T."/>
        </authorList>
    </citation>
    <scope>NUCLEOTIDE SEQUENCE</scope>
</reference>
<dbReference type="InterPro" id="IPR049315">
    <property type="entry name" value="GDC-P_N"/>
</dbReference>
<keyword evidence="1 3" id="KW-0560">Oxidoreductase</keyword>
<dbReference type="AlphaFoldDB" id="A0A8B6ELF2"/>
<name>A0A8B6ELF2_MYTGA</name>